<protein>
    <recommendedName>
        <fullName evidence="21">Sodium/potassium-transporting ATPase subunit beta</fullName>
    </recommendedName>
</protein>
<name>A0A0T6BAG1_9SCAR</name>
<evidence type="ECO:0000313" key="19">
    <source>
        <dbReference type="EMBL" id="KRT84323.1"/>
    </source>
</evidence>
<keyword evidence="8" id="KW-0630">Potassium</keyword>
<dbReference type="GO" id="GO:0036376">
    <property type="term" value="P:sodium ion export across plasma membrane"/>
    <property type="evidence" value="ECO:0007669"/>
    <property type="project" value="TreeGrafter"/>
</dbReference>
<dbReference type="EMBL" id="LJIG01002617">
    <property type="protein sequence ID" value="KRT84323.1"/>
    <property type="molecule type" value="Genomic_DNA"/>
</dbReference>
<dbReference type="GO" id="GO:0005890">
    <property type="term" value="C:sodium:potassium-exchanging ATPase complex"/>
    <property type="evidence" value="ECO:0007669"/>
    <property type="project" value="InterPro"/>
</dbReference>
<evidence type="ECO:0000256" key="8">
    <source>
        <dbReference type="ARBA" id="ARBA00022958"/>
    </source>
</evidence>
<keyword evidence="7 18" id="KW-0812">Transmembrane</keyword>
<evidence type="ECO:0000256" key="4">
    <source>
        <dbReference type="ARBA" id="ARBA00022475"/>
    </source>
</evidence>
<evidence type="ECO:0000256" key="13">
    <source>
        <dbReference type="ARBA" id="ARBA00023136"/>
    </source>
</evidence>
<evidence type="ECO:0000256" key="2">
    <source>
        <dbReference type="ARBA" id="ARBA00005876"/>
    </source>
</evidence>
<keyword evidence="4" id="KW-1003">Cell membrane</keyword>
<evidence type="ECO:0000256" key="11">
    <source>
        <dbReference type="ARBA" id="ARBA00023053"/>
    </source>
</evidence>
<dbReference type="PANTHER" id="PTHR11523:SF28">
    <property type="entry name" value="NA_K-ATPASE BETA SUBUNIT ISOFORM 4-RELATED"/>
    <property type="match status" value="1"/>
</dbReference>
<feature type="transmembrane region" description="Helical" evidence="18">
    <location>
        <begin position="6"/>
        <end position="26"/>
    </location>
</feature>
<evidence type="ECO:0000256" key="10">
    <source>
        <dbReference type="ARBA" id="ARBA00022989"/>
    </source>
</evidence>
<evidence type="ECO:0000256" key="18">
    <source>
        <dbReference type="SAM" id="Phobius"/>
    </source>
</evidence>
<keyword evidence="15" id="KW-0325">Glycoprotein</keyword>
<evidence type="ECO:0000256" key="17">
    <source>
        <dbReference type="ARBA" id="ARBA00025540"/>
    </source>
</evidence>
<gene>
    <name evidence="19" type="ORF">AMK59_2385</name>
</gene>
<keyword evidence="3" id="KW-0813">Transport</keyword>
<comment type="caution">
    <text evidence="19">The sequence shown here is derived from an EMBL/GenBank/DDBJ whole genome shotgun (WGS) entry which is preliminary data.</text>
</comment>
<keyword evidence="9" id="KW-0735">Signal-anchor</keyword>
<evidence type="ECO:0000313" key="20">
    <source>
        <dbReference type="Proteomes" id="UP000051574"/>
    </source>
</evidence>
<keyword evidence="5" id="KW-0633">Potassium transport</keyword>
<dbReference type="InterPro" id="IPR038702">
    <property type="entry name" value="Na/K_ATPase_sub_beta_sf"/>
</dbReference>
<proteinExistence type="inferred from homology"/>
<keyword evidence="6" id="KW-0740">Sodium/potassium transport</keyword>
<keyword evidence="14" id="KW-1015">Disulfide bond</keyword>
<dbReference type="GO" id="GO:0006883">
    <property type="term" value="P:intracellular sodium ion homeostasis"/>
    <property type="evidence" value="ECO:0007669"/>
    <property type="project" value="TreeGrafter"/>
</dbReference>
<evidence type="ECO:0000256" key="1">
    <source>
        <dbReference type="ARBA" id="ARBA00004401"/>
    </source>
</evidence>
<dbReference type="Pfam" id="PF00287">
    <property type="entry name" value="Na_K-ATPase"/>
    <property type="match status" value="1"/>
</dbReference>
<keyword evidence="12" id="KW-0406">Ion transport</keyword>
<evidence type="ECO:0000256" key="14">
    <source>
        <dbReference type="ARBA" id="ARBA00023157"/>
    </source>
</evidence>
<feature type="non-terminal residue" evidence="19">
    <location>
        <position position="1"/>
    </location>
</feature>
<dbReference type="GO" id="GO:0030007">
    <property type="term" value="P:intracellular potassium ion homeostasis"/>
    <property type="evidence" value="ECO:0007669"/>
    <property type="project" value="TreeGrafter"/>
</dbReference>
<comment type="function">
    <text evidence="17">This is the non-catalytic component of the active enzyme, which catalyzes the hydrolysis of ATP coupled with the exchange of Na(+) and K(+) ions across the plasma membrane. The beta subunit regulates, through assembly of alpha/beta heterodimers, the number of sodium pumps transported to the plasma membrane.</text>
</comment>
<dbReference type="FunFam" id="2.60.40.1660:FF:000004">
    <property type="entry name" value="sodium/potassium-transporting ATPase subunit beta-2"/>
    <property type="match status" value="1"/>
</dbReference>
<dbReference type="AlphaFoldDB" id="A0A0T6BAG1"/>
<dbReference type="GO" id="GO:0001671">
    <property type="term" value="F:ATPase activator activity"/>
    <property type="evidence" value="ECO:0007669"/>
    <property type="project" value="TreeGrafter"/>
</dbReference>
<dbReference type="GO" id="GO:1990573">
    <property type="term" value="P:potassium ion import across plasma membrane"/>
    <property type="evidence" value="ECO:0007669"/>
    <property type="project" value="TreeGrafter"/>
</dbReference>
<sequence>GKIILFYLLFYAALIGFFAAMLTVFYQTLDPKQPKWKLDSSLIGSNPGLGFRPMPPESNVESTLIWYKSSDPNNVAYWVNELNNFLKAYEDMKNAHPTNFQDCEQGVSPEEGKVCNIEKIRQVCLPENSFNYNSTDGGPCIFLKLNKIYGWTPEYYTSSNLPEKMPDDLKEHIKKENGTKNANTVWVSCEGESPADIENIGPRNYHPSRGFPGQFFPFKNDEGYVSPFVAVHFEKPRRHVLINIECKAWAVNVIHDRQDRRGSVHFELMVD</sequence>
<keyword evidence="11" id="KW-0915">Sodium</keyword>
<keyword evidence="16" id="KW-0739">Sodium transport</keyword>
<evidence type="ECO:0000256" key="7">
    <source>
        <dbReference type="ARBA" id="ARBA00022692"/>
    </source>
</evidence>
<evidence type="ECO:0000256" key="6">
    <source>
        <dbReference type="ARBA" id="ARBA00022607"/>
    </source>
</evidence>
<keyword evidence="20" id="KW-1185">Reference proteome</keyword>
<evidence type="ECO:0000256" key="16">
    <source>
        <dbReference type="ARBA" id="ARBA00023201"/>
    </source>
</evidence>
<dbReference type="InterPro" id="IPR000402">
    <property type="entry name" value="Na/K_ATPase_sub_beta"/>
</dbReference>
<accession>A0A0T6BAG1</accession>
<dbReference type="OrthoDB" id="5912413at2759"/>
<keyword evidence="10 18" id="KW-1133">Transmembrane helix</keyword>
<evidence type="ECO:0000256" key="5">
    <source>
        <dbReference type="ARBA" id="ARBA00022538"/>
    </source>
</evidence>
<evidence type="ECO:0000256" key="12">
    <source>
        <dbReference type="ARBA" id="ARBA00023065"/>
    </source>
</evidence>
<evidence type="ECO:0008006" key="21">
    <source>
        <dbReference type="Google" id="ProtNLM"/>
    </source>
</evidence>
<dbReference type="PANTHER" id="PTHR11523">
    <property type="entry name" value="SODIUM/POTASSIUM-DEPENDENT ATPASE BETA SUBUNIT"/>
    <property type="match status" value="1"/>
</dbReference>
<organism evidence="19 20">
    <name type="scientific">Oryctes borbonicus</name>
    <dbReference type="NCBI Taxonomy" id="1629725"/>
    <lineage>
        <taxon>Eukaryota</taxon>
        <taxon>Metazoa</taxon>
        <taxon>Ecdysozoa</taxon>
        <taxon>Arthropoda</taxon>
        <taxon>Hexapoda</taxon>
        <taxon>Insecta</taxon>
        <taxon>Pterygota</taxon>
        <taxon>Neoptera</taxon>
        <taxon>Endopterygota</taxon>
        <taxon>Coleoptera</taxon>
        <taxon>Polyphaga</taxon>
        <taxon>Scarabaeiformia</taxon>
        <taxon>Scarabaeidae</taxon>
        <taxon>Dynastinae</taxon>
        <taxon>Oryctes</taxon>
    </lineage>
</organism>
<evidence type="ECO:0000256" key="15">
    <source>
        <dbReference type="ARBA" id="ARBA00023180"/>
    </source>
</evidence>
<dbReference type="Gene3D" id="2.60.40.1660">
    <property type="entry name" value="Na, k-atpase alpha subunit"/>
    <property type="match status" value="1"/>
</dbReference>
<evidence type="ECO:0000256" key="3">
    <source>
        <dbReference type="ARBA" id="ARBA00022448"/>
    </source>
</evidence>
<comment type="similarity">
    <text evidence="2">Belongs to the X(+)/potassium ATPases subunit beta family.</text>
</comment>
<dbReference type="Proteomes" id="UP000051574">
    <property type="component" value="Unassembled WGS sequence"/>
</dbReference>
<reference evidence="19 20" key="1">
    <citation type="submission" date="2015-09" db="EMBL/GenBank/DDBJ databases">
        <title>Draft genome of the scarab beetle Oryctes borbonicus.</title>
        <authorList>
            <person name="Meyer J.M."/>
            <person name="Markov G.V."/>
            <person name="Baskaran P."/>
            <person name="Herrmann M."/>
            <person name="Sommer R.J."/>
            <person name="Roedelsperger C."/>
        </authorList>
    </citation>
    <scope>NUCLEOTIDE SEQUENCE [LARGE SCALE GENOMIC DNA]</scope>
    <source>
        <strain evidence="19">OB123</strain>
        <tissue evidence="19">Whole animal</tissue>
    </source>
</reference>
<keyword evidence="13 18" id="KW-0472">Membrane</keyword>
<dbReference type="Gene3D" id="1.20.5.170">
    <property type="match status" value="1"/>
</dbReference>
<comment type="subcellular location">
    <subcellularLocation>
        <location evidence="1">Cell membrane</location>
        <topology evidence="1">Single-pass type II membrane protein</topology>
    </subcellularLocation>
</comment>
<evidence type="ECO:0000256" key="9">
    <source>
        <dbReference type="ARBA" id="ARBA00022968"/>
    </source>
</evidence>